<dbReference type="Pfam" id="PF17855">
    <property type="entry name" value="MCM_lid"/>
    <property type="match status" value="1"/>
</dbReference>
<evidence type="ECO:0000313" key="2">
    <source>
        <dbReference type="WBParaSite" id="ECPE_0000110201-mRNA-1"/>
    </source>
</evidence>
<protein>
    <submittedName>
        <fullName evidence="2">MCM_lid domain-containing protein</fullName>
    </submittedName>
</protein>
<sequence length="76" mass="8878">LEFKPQLSVQAANLLQQYYVWRRRHITAEFTAQQSTLQGRSTLRLLESLVRLTKAHARLMARHNAGDEVRLTKPTY</sequence>
<evidence type="ECO:0000259" key="1">
    <source>
        <dbReference type="Pfam" id="PF17855"/>
    </source>
</evidence>
<dbReference type="InterPro" id="IPR027417">
    <property type="entry name" value="P-loop_NTPase"/>
</dbReference>
<dbReference type="Gene3D" id="3.40.50.300">
    <property type="entry name" value="P-loop containing nucleotide triphosphate hydrolases"/>
    <property type="match status" value="1"/>
</dbReference>
<dbReference type="AlphaFoldDB" id="A0A183A2B7"/>
<feature type="domain" description="MCM AAA-lid" evidence="1">
    <location>
        <begin position="3"/>
        <end position="65"/>
    </location>
</feature>
<accession>A0A183A2B7</accession>
<dbReference type="InterPro" id="IPR041562">
    <property type="entry name" value="MCM_lid"/>
</dbReference>
<dbReference type="WBParaSite" id="ECPE_0000110201-mRNA-1">
    <property type="protein sequence ID" value="ECPE_0000110201-mRNA-1"/>
    <property type="gene ID" value="ECPE_0000110201"/>
</dbReference>
<organism evidence="2">
    <name type="scientific">Echinostoma caproni</name>
    <dbReference type="NCBI Taxonomy" id="27848"/>
    <lineage>
        <taxon>Eukaryota</taxon>
        <taxon>Metazoa</taxon>
        <taxon>Spiralia</taxon>
        <taxon>Lophotrochozoa</taxon>
        <taxon>Platyhelminthes</taxon>
        <taxon>Trematoda</taxon>
        <taxon>Digenea</taxon>
        <taxon>Plagiorchiida</taxon>
        <taxon>Echinostomata</taxon>
        <taxon>Echinostomatoidea</taxon>
        <taxon>Echinostomatidae</taxon>
        <taxon>Echinostoma</taxon>
    </lineage>
</organism>
<name>A0A183A2B7_9TREM</name>
<proteinExistence type="predicted"/>
<reference evidence="2" key="1">
    <citation type="submission" date="2016-06" db="UniProtKB">
        <authorList>
            <consortium name="WormBaseParasite"/>
        </authorList>
    </citation>
    <scope>IDENTIFICATION</scope>
</reference>